<evidence type="ECO:0000256" key="12">
    <source>
        <dbReference type="ARBA" id="ARBA00047174"/>
    </source>
</evidence>
<evidence type="ECO:0000256" key="14">
    <source>
        <dbReference type="SAM" id="SignalP"/>
    </source>
</evidence>
<keyword evidence="14" id="KW-0732">Signal</keyword>
<evidence type="ECO:0000256" key="5">
    <source>
        <dbReference type="ARBA" id="ARBA00023008"/>
    </source>
</evidence>
<evidence type="ECO:0000256" key="3">
    <source>
        <dbReference type="ARBA" id="ARBA00023001"/>
    </source>
</evidence>
<evidence type="ECO:0000256" key="11">
    <source>
        <dbReference type="ARBA" id="ARBA00045077"/>
    </source>
</evidence>
<evidence type="ECO:0000259" key="15">
    <source>
        <dbReference type="Pfam" id="PF03443"/>
    </source>
</evidence>
<dbReference type="PANTHER" id="PTHR33353:SF6">
    <property type="entry name" value="ENDOGLUCANASE IV"/>
    <property type="match status" value="1"/>
</dbReference>
<name>A0A067PT15_9AGAM</name>
<feature type="domain" description="Auxiliary Activity family 9 catalytic" evidence="15">
    <location>
        <begin position="25"/>
        <end position="227"/>
    </location>
</feature>
<keyword evidence="7" id="KW-1015">Disulfide bond</keyword>
<dbReference type="HOGENOM" id="CLU_031730_1_1_1"/>
<dbReference type="CDD" id="cd21175">
    <property type="entry name" value="LPMO_AA9"/>
    <property type="match status" value="1"/>
</dbReference>
<keyword evidence="5" id="KW-0186">Copper</keyword>
<evidence type="ECO:0000256" key="1">
    <source>
        <dbReference type="ARBA" id="ARBA00001973"/>
    </source>
</evidence>
<organism evidence="16 17">
    <name type="scientific">Jaapia argillacea MUCL 33604</name>
    <dbReference type="NCBI Taxonomy" id="933084"/>
    <lineage>
        <taxon>Eukaryota</taxon>
        <taxon>Fungi</taxon>
        <taxon>Dikarya</taxon>
        <taxon>Basidiomycota</taxon>
        <taxon>Agaricomycotina</taxon>
        <taxon>Agaricomycetes</taxon>
        <taxon>Agaricomycetidae</taxon>
        <taxon>Jaapiales</taxon>
        <taxon>Jaapiaceae</taxon>
        <taxon>Jaapia</taxon>
    </lineage>
</organism>
<dbReference type="EC" id="1.14.99.56" evidence="12"/>
<dbReference type="InterPro" id="IPR049892">
    <property type="entry name" value="AA9"/>
</dbReference>
<keyword evidence="9" id="KW-0624">Polysaccharide degradation</keyword>
<sequence>MTSFQISRIIPILFLWLFIPIVVGHGFVHTVAIGNKDYPGWSPFSDPYASPLPQRIVRKIPSDGPIEDAKSANISCNAGGETGTPVVAEVAAGTTVTFDWSYWPSDHLGPVSTYMTSCNSNCSSFDVSGAKWFKIDAAGYDNGQWASAKLIADNFLWNSTVPEALAPGQYLMRHEIVALHTVGAPQFYPSCTQVEITGSGSGKPASQDLVAIPGVYDDTQWPDIYTNFGTFAIPGPEVVNLGGGGSSPSSASSTASSSTSTPTNGTTCGLSKARLSKRHRIVKRSD</sequence>
<protein>
    <recommendedName>
        <fullName evidence="12">lytic cellulose monooxygenase (C4-dehydrogenating)</fullName>
        <ecNumber evidence="12">1.14.99.56</ecNumber>
    </recommendedName>
</protein>
<dbReference type="GO" id="GO:0016787">
    <property type="term" value="F:hydrolase activity"/>
    <property type="evidence" value="ECO:0007669"/>
    <property type="project" value="UniProtKB-KW"/>
</dbReference>
<evidence type="ECO:0000256" key="9">
    <source>
        <dbReference type="ARBA" id="ARBA00023326"/>
    </source>
</evidence>
<gene>
    <name evidence="16" type="ORF">JAAARDRAFT_425364</name>
</gene>
<evidence type="ECO:0000256" key="10">
    <source>
        <dbReference type="ARBA" id="ARBA00044502"/>
    </source>
</evidence>
<feature type="compositionally biased region" description="Low complexity" evidence="13">
    <location>
        <begin position="247"/>
        <end position="267"/>
    </location>
</feature>
<reference evidence="17" key="1">
    <citation type="journal article" date="2014" name="Proc. Natl. Acad. Sci. U.S.A.">
        <title>Extensive sampling of basidiomycete genomes demonstrates inadequacy of the white-rot/brown-rot paradigm for wood decay fungi.</title>
        <authorList>
            <person name="Riley R."/>
            <person name="Salamov A.A."/>
            <person name="Brown D.W."/>
            <person name="Nagy L.G."/>
            <person name="Floudas D."/>
            <person name="Held B.W."/>
            <person name="Levasseur A."/>
            <person name="Lombard V."/>
            <person name="Morin E."/>
            <person name="Otillar R."/>
            <person name="Lindquist E.A."/>
            <person name="Sun H."/>
            <person name="LaButti K.M."/>
            <person name="Schmutz J."/>
            <person name="Jabbour D."/>
            <person name="Luo H."/>
            <person name="Baker S.E."/>
            <person name="Pisabarro A.G."/>
            <person name="Walton J.D."/>
            <person name="Blanchette R.A."/>
            <person name="Henrissat B."/>
            <person name="Martin F."/>
            <person name="Cullen D."/>
            <person name="Hibbett D.S."/>
            <person name="Grigoriev I.V."/>
        </authorList>
    </citation>
    <scope>NUCLEOTIDE SEQUENCE [LARGE SCALE GENOMIC DNA]</scope>
    <source>
        <strain evidence="17">MUCL 33604</strain>
    </source>
</reference>
<evidence type="ECO:0000256" key="7">
    <source>
        <dbReference type="ARBA" id="ARBA00023157"/>
    </source>
</evidence>
<evidence type="ECO:0000313" key="16">
    <source>
        <dbReference type="EMBL" id="KDQ53476.1"/>
    </source>
</evidence>
<dbReference type="EMBL" id="KL197733">
    <property type="protein sequence ID" value="KDQ53476.1"/>
    <property type="molecule type" value="Genomic_DNA"/>
</dbReference>
<keyword evidence="17" id="KW-1185">Reference proteome</keyword>
<comment type="similarity">
    <text evidence="10">Belongs to the polysaccharide monooxygenase AA9 family.</text>
</comment>
<keyword evidence="6" id="KW-0503">Monooxygenase</keyword>
<keyword evidence="2" id="KW-0479">Metal-binding</keyword>
<keyword evidence="3" id="KW-0136">Cellulose degradation</keyword>
<comment type="catalytic activity">
    <reaction evidence="11">
        <text>[(1-&gt;4)-beta-D-glucosyl]n+m + reduced acceptor + O2 = 4-dehydro-beta-D-glucosyl-[(1-&gt;4)-beta-D-glucosyl]n-1 + [(1-&gt;4)-beta-D-glucosyl]m + acceptor + H2O.</text>
        <dbReference type="EC" id="1.14.99.56"/>
    </reaction>
</comment>
<dbReference type="Proteomes" id="UP000027265">
    <property type="component" value="Unassembled WGS sequence"/>
</dbReference>
<dbReference type="AlphaFoldDB" id="A0A067PT15"/>
<feature type="region of interest" description="Disordered" evidence="13">
    <location>
        <begin position="242"/>
        <end position="272"/>
    </location>
</feature>
<dbReference type="OrthoDB" id="4849160at2759"/>
<dbReference type="PANTHER" id="PTHR33353">
    <property type="entry name" value="PUTATIVE (AFU_ORTHOLOGUE AFUA_1G12560)-RELATED"/>
    <property type="match status" value="1"/>
</dbReference>
<feature type="signal peptide" evidence="14">
    <location>
        <begin position="1"/>
        <end position="24"/>
    </location>
</feature>
<evidence type="ECO:0000256" key="13">
    <source>
        <dbReference type="SAM" id="MobiDB-lite"/>
    </source>
</evidence>
<evidence type="ECO:0000256" key="6">
    <source>
        <dbReference type="ARBA" id="ARBA00023033"/>
    </source>
</evidence>
<dbReference type="InParanoid" id="A0A067PT15"/>
<evidence type="ECO:0000313" key="17">
    <source>
        <dbReference type="Proteomes" id="UP000027265"/>
    </source>
</evidence>
<dbReference type="GO" id="GO:0046872">
    <property type="term" value="F:metal ion binding"/>
    <property type="evidence" value="ECO:0007669"/>
    <property type="project" value="UniProtKB-KW"/>
</dbReference>
<evidence type="ECO:0000256" key="8">
    <source>
        <dbReference type="ARBA" id="ARBA00023277"/>
    </source>
</evidence>
<keyword evidence="16" id="KW-0378">Hydrolase</keyword>
<dbReference type="InterPro" id="IPR005103">
    <property type="entry name" value="AA9_LPMO"/>
</dbReference>
<keyword evidence="8" id="KW-0119">Carbohydrate metabolism</keyword>
<dbReference type="GO" id="GO:0030245">
    <property type="term" value="P:cellulose catabolic process"/>
    <property type="evidence" value="ECO:0007669"/>
    <property type="project" value="UniProtKB-KW"/>
</dbReference>
<evidence type="ECO:0000256" key="4">
    <source>
        <dbReference type="ARBA" id="ARBA00023002"/>
    </source>
</evidence>
<feature type="chain" id="PRO_5001643468" description="lytic cellulose monooxygenase (C4-dehydrogenating)" evidence="14">
    <location>
        <begin position="25"/>
        <end position="286"/>
    </location>
</feature>
<dbReference type="Pfam" id="PF03443">
    <property type="entry name" value="AA9"/>
    <property type="match status" value="1"/>
</dbReference>
<proteinExistence type="inferred from homology"/>
<comment type="cofactor">
    <cofactor evidence="1">
        <name>Cu(2+)</name>
        <dbReference type="ChEBI" id="CHEBI:29036"/>
    </cofactor>
</comment>
<dbReference type="GO" id="GO:0004497">
    <property type="term" value="F:monooxygenase activity"/>
    <property type="evidence" value="ECO:0007669"/>
    <property type="project" value="UniProtKB-KW"/>
</dbReference>
<accession>A0A067PT15</accession>
<keyword evidence="4" id="KW-0560">Oxidoreductase</keyword>
<dbReference type="Gene3D" id="2.70.50.70">
    <property type="match status" value="1"/>
</dbReference>
<evidence type="ECO:0000256" key="2">
    <source>
        <dbReference type="ARBA" id="ARBA00022723"/>
    </source>
</evidence>
<dbReference type="STRING" id="933084.A0A067PT15"/>